<gene>
    <name evidence="6" type="ORF">PP4_19330</name>
</gene>
<keyword evidence="1" id="KW-0479">Metal-binding</keyword>
<sequence length="780" mass="84688">MQSKGLARCGASLASLFWVASAFSAQEEGISNPPALTMGIDRAGAATANAMLEASGVTSRTVIRQKDPGAQLELRLKQAEIHDPKKGSNDKVWLRGYADLNATSADGLVAAPLIKAFPGQTVRFDIYNHLLPWDQLPAGLRQGYTQANLGKEVYEKLIPQQQCDPAAHDPATMNIPNSRPGCFNTTNNHFHGSWVNPAGNSDNVLRTLYPSAGVAHEYEYNIPADHPAGTFWYHPHVHGSTALQVASGVAGPLIVNGDRWPVPGVNGQGLRSGDIDVLLSRPDGKPIPDRVFMLQQIQYKCFAPDGTPKADKWNCAAGDIGAIVDYNDLGGPANWTASGRFTTVNGRVTDMLGIGSEPGQEKVIAGQPERWRLIHAGFNDSIKVQIFPAKPRPAQAETTLLKAVFSNTSAADNDRVIARECEVDGPPLKVFEIAADGLTRYQALEADSRVLQPGYRSDILVSFPQPAGDLRHQHYCVIDAPLSAQASVEGSVDSRRLLFTVRVERNDAQQQIADAKVVIHDTLVSAAKRLAADRQKQGLDTSKLPAILADLDAGLKLEHFSPHDRLTGQTLREQEDAWLRVDNVRLLRFNLKSVQKGVASAPSGAGLGHARLSRANFEAASDPAPQASWGKIEDVRFSERAEELIALQLGNTDEWRLRTADVAHPFHIHINPFQVVRVTRLADGVDMTGDATSQYFGMKDVYKDTIIVEPGVEVVVRSHYERYVGRFVLHCHILPHEDGGMMRLVEIFEAGIPGGLDFIEQHGKGAGGAANESASLAHAH</sequence>
<dbReference type="EMBL" id="AP013070">
    <property type="protein sequence ID" value="BAN53786.1"/>
    <property type="molecule type" value="Genomic_DNA"/>
</dbReference>
<dbReference type="PANTHER" id="PTHR11709:SF518">
    <property type="entry name" value="MULTICOPPER OXIDASE"/>
    <property type="match status" value="1"/>
</dbReference>
<name>A0ABM7EDB4_PSEPU</name>
<evidence type="ECO:0000259" key="5">
    <source>
        <dbReference type="Pfam" id="PF07732"/>
    </source>
</evidence>
<dbReference type="PROSITE" id="PS00080">
    <property type="entry name" value="MULTICOPPER_OXIDASE2"/>
    <property type="match status" value="1"/>
</dbReference>
<keyword evidence="2" id="KW-0560">Oxidoreductase</keyword>
<proteinExistence type="predicted"/>
<evidence type="ECO:0000256" key="3">
    <source>
        <dbReference type="SAM" id="SignalP"/>
    </source>
</evidence>
<dbReference type="Pfam" id="PF07732">
    <property type="entry name" value="Cu-oxidase_3"/>
    <property type="match status" value="1"/>
</dbReference>
<evidence type="ECO:0000313" key="6">
    <source>
        <dbReference type="EMBL" id="BAN53786.1"/>
    </source>
</evidence>
<evidence type="ECO:0008006" key="8">
    <source>
        <dbReference type="Google" id="ProtNLM"/>
    </source>
</evidence>
<dbReference type="InterPro" id="IPR011706">
    <property type="entry name" value="Cu-oxidase_C"/>
</dbReference>
<dbReference type="SUPFAM" id="SSF49503">
    <property type="entry name" value="Cupredoxins"/>
    <property type="match status" value="3"/>
</dbReference>
<dbReference type="Proteomes" id="UP000016702">
    <property type="component" value="Chromosome"/>
</dbReference>
<dbReference type="Pfam" id="PF07731">
    <property type="entry name" value="Cu-oxidase_2"/>
    <property type="match status" value="1"/>
</dbReference>
<protein>
    <recommendedName>
        <fullName evidence="8">Multicopper oxidase</fullName>
    </recommendedName>
</protein>
<feature type="signal peptide" evidence="3">
    <location>
        <begin position="1"/>
        <end position="24"/>
    </location>
</feature>
<evidence type="ECO:0000256" key="2">
    <source>
        <dbReference type="ARBA" id="ARBA00023002"/>
    </source>
</evidence>
<evidence type="ECO:0000256" key="1">
    <source>
        <dbReference type="ARBA" id="ARBA00022723"/>
    </source>
</evidence>
<evidence type="ECO:0000259" key="4">
    <source>
        <dbReference type="Pfam" id="PF07731"/>
    </source>
</evidence>
<dbReference type="InterPro" id="IPR045087">
    <property type="entry name" value="Cu-oxidase_fam"/>
</dbReference>
<reference evidence="6 7" key="1">
    <citation type="journal article" date="2014" name="Genome Announc.">
        <title>The Complete Genome Sequence of Pseudomonas putida NBRC 14164T Confirms High Intraspecies Variation.</title>
        <authorList>
            <person name="Ohji S."/>
            <person name="Yamazoe A."/>
            <person name="Hosoyama A."/>
            <person name="Tsuchikane K."/>
            <person name="Ezaki T."/>
            <person name="Fujita N."/>
        </authorList>
    </citation>
    <scope>NUCLEOTIDE SEQUENCE [LARGE SCALE GENOMIC DNA]</scope>
    <source>
        <strain evidence="6 7">NBRC 14164</strain>
    </source>
</reference>
<dbReference type="InterPro" id="IPR011707">
    <property type="entry name" value="Cu-oxidase-like_N"/>
</dbReference>
<dbReference type="CDD" id="cd13853">
    <property type="entry name" value="CuRO_1_Tth-MCO_like"/>
    <property type="match status" value="1"/>
</dbReference>
<feature type="domain" description="Plastocyanin-like" evidence="4">
    <location>
        <begin position="630"/>
        <end position="745"/>
    </location>
</feature>
<dbReference type="Gene3D" id="2.60.40.420">
    <property type="entry name" value="Cupredoxins - blue copper proteins"/>
    <property type="match status" value="3"/>
</dbReference>
<organism evidence="6 7">
    <name type="scientific">Pseudomonas putida NBRC 14164</name>
    <dbReference type="NCBI Taxonomy" id="1211579"/>
    <lineage>
        <taxon>Bacteria</taxon>
        <taxon>Pseudomonadati</taxon>
        <taxon>Pseudomonadota</taxon>
        <taxon>Gammaproteobacteria</taxon>
        <taxon>Pseudomonadales</taxon>
        <taxon>Pseudomonadaceae</taxon>
        <taxon>Pseudomonas</taxon>
    </lineage>
</organism>
<dbReference type="InterPro" id="IPR002355">
    <property type="entry name" value="Cu_oxidase_Cu_BS"/>
</dbReference>
<evidence type="ECO:0000313" key="7">
    <source>
        <dbReference type="Proteomes" id="UP000016702"/>
    </source>
</evidence>
<dbReference type="InterPro" id="IPR033138">
    <property type="entry name" value="Cu_oxidase_CS"/>
</dbReference>
<accession>A0ABM7EDB4</accession>
<keyword evidence="7" id="KW-1185">Reference proteome</keyword>
<dbReference type="InterPro" id="IPR008972">
    <property type="entry name" value="Cupredoxin"/>
</dbReference>
<keyword evidence="3" id="KW-0732">Signal</keyword>
<feature type="domain" description="Plastocyanin-like" evidence="5">
    <location>
        <begin position="184"/>
        <end position="257"/>
    </location>
</feature>
<dbReference type="PANTHER" id="PTHR11709">
    <property type="entry name" value="MULTI-COPPER OXIDASE"/>
    <property type="match status" value="1"/>
</dbReference>
<dbReference type="PROSITE" id="PS00079">
    <property type="entry name" value="MULTICOPPER_OXIDASE1"/>
    <property type="match status" value="1"/>
</dbReference>
<feature type="chain" id="PRO_5045633724" description="Multicopper oxidase" evidence="3">
    <location>
        <begin position="25"/>
        <end position="780"/>
    </location>
</feature>